<dbReference type="PANTHER" id="PTHR43798">
    <property type="entry name" value="MONOACYLGLYCEROL LIPASE"/>
    <property type="match status" value="1"/>
</dbReference>
<keyword evidence="3" id="KW-1185">Reference proteome</keyword>
<dbReference type="InterPro" id="IPR029058">
    <property type="entry name" value="AB_hydrolase_fold"/>
</dbReference>
<accession>A0ABT0Q7B8</accession>
<dbReference type="Pfam" id="PF00561">
    <property type="entry name" value="Abhydrolase_1"/>
    <property type="match status" value="1"/>
</dbReference>
<dbReference type="RefSeq" id="WP_249712794.1">
    <property type="nucleotide sequence ID" value="NZ_JAMFMB010000035.1"/>
</dbReference>
<dbReference type="GO" id="GO:0016787">
    <property type="term" value="F:hydrolase activity"/>
    <property type="evidence" value="ECO:0007669"/>
    <property type="project" value="UniProtKB-KW"/>
</dbReference>
<dbReference type="Gene3D" id="3.40.50.1820">
    <property type="entry name" value="alpha/beta hydrolase"/>
    <property type="match status" value="1"/>
</dbReference>
<dbReference type="EMBL" id="JAMFMB010000035">
    <property type="protein sequence ID" value="MCL6285723.1"/>
    <property type="molecule type" value="Genomic_DNA"/>
</dbReference>
<reference evidence="2" key="1">
    <citation type="submission" date="2022-05" db="EMBL/GenBank/DDBJ databases">
        <authorList>
            <person name="Park J.-S."/>
        </authorList>
    </citation>
    <scope>NUCLEOTIDE SEQUENCE</scope>
    <source>
        <strain evidence="2">2012CJ41-6</strain>
    </source>
</reference>
<protein>
    <submittedName>
        <fullName evidence="2">Alpha/beta hydrolase</fullName>
    </submittedName>
</protein>
<feature type="domain" description="AB hydrolase-1" evidence="1">
    <location>
        <begin position="22"/>
        <end position="262"/>
    </location>
</feature>
<comment type="caution">
    <text evidence="2">The sequence shown here is derived from an EMBL/GenBank/DDBJ whole genome shotgun (WGS) entry which is preliminary data.</text>
</comment>
<dbReference type="InterPro" id="IPR050266">
    <property type="entry name" value="AB_hydrolase_sf"/>
</dbReference>
<evidence type="ECO:0000313" key="2">
    <source>
        <dbReference type="EMBL" id="MCL6285723.1"/>
    </source>
</evidence>
<evidence type="ECO:0000313" key="3">
    <source>
        <dbReference type="Proteomes" id="UP001203880"/>
    </source>
</evidence>
<gene>
    <name evidence="2" type="ORF">M3P21_19520</name>
</gene>
<evidence type="ECO:0000259" key="1">
    <source>
        <dbReference type="Pfam" id="PF00561"/>
    </source>
</evidence>
<dbReference type="PRINTS" id="PR00111">
    <property type="entry name" value="ABHYDROLASE"/>
</dbReference>
<dbReference type="Proteomes" id="UP001203880">
    <property type="component" value="Unassembled WGS sequence"/>
</dbReference>
<name>A0ABT0Q7B8_9RHOB</name>
<keyword evidence="2" id="KW-0378">Hydrolase</keyword>
<proteinExistence type="predicted"/>
<dbReference type="PANTHER" id="PTHR43798:SF33">
    <property type="entry name" value="HYDROLASE, PUTATIVE (AFU_ORTHOLOGUE AFUA_2G14860)-RELATED"/>
    <property type="match status" value="1"/>
</dbReference>
<dbReference type="SUPFAM" id="SSF53474">
    <property type="entry name" value="alpha/beta-Hydrolases"/>
    <property type="match status" value="1"/>
</dbReference>
<dbReference type="InterPro" id="IPR000073">
    <property type="entry name" value="AB_hydrolase_1"/>
</dbReference>
<sequence length="275" mass="29709">MPSFTTTDGLHLQFSDEGAGVPLLCLPGLTRNGEDFNFVKPHLGHLRLLTLDFRGRGSSDHDPDHANYNIGREAQDVIELLDHLGLDKVALLGTSRGGLVSMVLAATHPDRLAAVILNDIGPEVAPAGLERIMGYVGMAPNSKTLDQAAVGLKKFMDPEFPGVPLARWRAQAEFQFAQTGAGLTLRYDAKLRDAMLEQAQAGPPPDLWPLFEALKPIPTGVIRGANSDLFTPETLTKMQEVHPGLVSGEVPDRGHVPFLDEPEALDVIHQVVGQI</sequence>
<organism evidence="2 3">
    <name type="scientific">Ruegeria spongiae</name>
    <dbReference type="NCBI Taxonomy" id="2942209"/>
    <lineage>
        <taxon>Bacteria</taxon>
        <taxon>Pseudomonadati</taxon>
        <taxon>Pseudomonadota</taxon>
        <taxon>Alphaproteobacteria</taxon>
        <taxon>Rhodobacterales</taxon>
        <taxon>Roseobacteraceae</taxon>
        <taxon>Ruegeria</taxon>
    </lineage>
</organism>